<name>A0ABW4U2G5_9SPHN</name>
<keyword evidence="4" id="KW-1185">Reference proteome</keyword>
<dbReference type="InterPro" id="IPR006311">
    <property type="entry name" value="TAT_signal"/>
</dbReference>
<dbReference type="Pfam" id="PF03572">
    <property type="entry name" value="Peptidase_S41"/>
    <property type="match status" value="1"/>
</dbReference>
<feature type="domain" description="Tail specific protease" evidence="2">
    <location>
        <begin position="255"/>
        <end position="452"/>
    </location>
</feature>
<evidence type="ECO:0000313" key="3">
    <source>
        <dbReference type="EMBL" id="MFD1952152.1"/>
    </source>
</evidence>
<evidence type="ECO:0000256" key="1">
    <source>
        <dbReference type="SAM" id="SignalP"/>
    </source>
</evidence>
<evidence type="ECO:0000259" key="2">
    <source>
        <dbReference type="Pfam" id="PF03572"/>
    </source>
</evidence>
<protein>
    <submittedName>
        <fullName evidence="3">S41 family peptidase</fullName>
    </submittedName>
</protein>
<dbReference type="RefSeq" id="WP_380931208.1">
    <property type="nucleotide sequence ID" value="NZ_JBHUGS010000005.1"/>
</dbReference>
<dbReference type="PANTHER" id="PTHR32060:SF30">
    <property type="entry name" value="CARBOXY-TERMINAL PROCESSING PROTEASE CTPA"/>
    <property type="match status" value="1"/>
</dbReference>
<dbReference type="InterPro" id="IPR005151">
    <property type="entry name" value="Tail-specific_protease"/>
</dbReference>
<gene>
    <name evidence="3" type="ORF">ACFSGX_15365</name>
</gene>
<dbReference type="InterPro" id="IPR029045">
    <property type="entry name" value="ClpP/crotonase-like_dom_sf"/>
</dbReference>
<evidence type="ECO:0000313" key="4">
    <source>
        <dbReference type="Proteomes" id="UP001597400"/>
    </source>
</evidence>
<accession>A0ABW4U2G5</accession>
<reference evidence="4" key="1">
    <citation type="journal article" date="2019" name="Int. J. Syst. Evol. Microbiol.">
        <title>The Global Catalogue of Microorganisms (GCM) 10K type strain sequencing project: providing services to taxonomists for standard genome sequencing and annotation.</title>
        <authorList>
            <consortium name="The Broad Institute Genomics Platform"/>
            <consortium name="The Broad Institute Genome Sequencing Center for Infectious Disease"/>
            <person name="Wu L."/>
            <person name="Ma J."/>
        </authorList>
    </citation>
    <scope>NUCLEOTIDE SEQUENCE [LARGE SCALE GENOMIC DNA]</scope>
    <source>
        <strain evidence="4">CGMCC 1.12702</strain>
    </source>
</reference>
<keyword evidence="1" id="KW-0732">Signal</keyword>
<proteinExistence type="predicted"/>
<organism evidence="3 4">
    <name type="scientific">Sphingomonas arantia</name>
    <dbReference type="NCBI Taxonomy" id="1460676"/>
    <lineage>
        <taxon>Bacteria</taxon>
        <taxon>Pseudomonadati</taxon>
        <taxon>Pseudomonadota</taxon>
        <taxon>Alphaproteobacteria</taxon>
        <taxon>Sphingomonadales</taxon>
        <taxon>Sphingomonadaceae</taxon>
        <taxon>Sphingomonas</taxon>
    </lineage>
</organism>
<dbReference type="PANTHER" id="PTHR32060">
    <property type="entry name" value="TAIL-SPECIFIC PROTEASE"/>
    <property type="match status" value="1"/>
</dbReference>
<feature type="chain" id="PRO_5045379602" evidence="1">
    <location>
        <begin position="28"/>
        <end position="494"/>
    </location>
</feature>
<dbReference type="SUPFAM" id="SSF52096">
    <property type="entry name" value="ClpP/crotonase"/>
    <property type="match status" value="1"/>
</dbReference>
<comment type="caution">
    <text evidence="3">The sequence shown here is derived from an EMBL/GenBank/DDBJ whole genome shotgun (WGS) entry which is preliminary data.</text>
</comment>
<feature type="signal peptide" evidence="1">
    <location>
        <begin position="1"/>
        <end position="27"/>
    </location>
</feature>
<dbReference type="EMBL" id="JBHUGS010000005">
    <property type="protein sequence ID" value="MFD1952152.1"/>
    <property type="molecule type" value="Genomic_DNA"/>
</dbReference>
<dbReference type="Proteomes" id="UP001597400">
    <property type="component" value="Unassembled WGS sequence"/>
</dbReference>
<sequence length="494" mass="52616">MIQLDRRQILTGASGLAAALLPAPALAAGDLLSPAAMRQDIGILYDAYASLHPGLYRYLTPAGFQRECRRLDRFAGTPRSLGEFYMALAAFTATIRCGHSFPNPANQTPAVAATLFGRPDRLPFAFIWLDQRMIVTADLGSGHNLPAGTEIVAIDGIAARVMLARMLPYARTDGGNDARKVADLGIPGGADQPAFDVLRALLSPSSGQSARIVVRTAGGTATVACPLMTASARDAALRPPSQASPYGWTFDLRGDVGVLTMPTWAVFRDEWDWRGFIDASLDTAVDRKLSGLVVDIRDNGGGLDCGAAIIARLIDTPLATDSYSRHVRYRKIPDRLSPYLKTWDRSFRDWGASAVGPDAAGFYALTRPGDASDTDLIRPAGRRFAGKVAVLVGPKNASATLSFAGLMQRHRLGTLVGEQTGGNRRGINGGAFFFINLPASGIEVDLPLIAYWPDVPQPDAGVMPDIRVPARAVDVQAGQDRQLARAILAASAPA</sequence>
<dbReference type="Gene3D" id="3.90.226.10">
    <property type="entry name" value="2-enoyl-CoA Hydratase, Chain A, domain 1"/>
    <property type="match status" value="1"/>
</dbReference>
<dbReference type="PROSITE" id="PS51318">
    <property type="entry name" value="TAT"/>
    <property type="match status" value="1"/>
</dbReference>